<keyword evidence="6" id="KW-0206">Cytoskeleton</keyword>
<dbReference type="AlphaFoldDB" id="A0A1R2AL63"/>
<organism evidence="11 12">
    <name type="scientific">Stentor coeruleus</name>
    <dbReference type="NCBI Taxonomy" id="5963"/>
    <lineage>
        <taxon>Eukaryota</taxon>
        <taxon>Sar</taxon>
        <taxon>Alveolata</taxon>
        <taxon>Ciliophora</taxon>
        <taxon>Postciliodesmatophora</taxon>
        <taxon>Heterotrichea</taxon>
        <taxon>Heterotrichida</taxon>
        <taxon>Stentoridae</taxon>
        <taxon>Stentor</taxon>
    </lineage>
</organism>
<name>A0A1R2AL63_9CILI</name>
<dbReference type="GO" id="GO:0005930">
    <property type="term" value="C:axoneme"/>
    <property type="evidence" value="ECO:0007669"/>
    <property type="project" value="UniProtKB-SubCell"/>
</dbReference>
<protein>
    <recommendedName>
        <fullName evidence="8">Cytochrome b5 domain-containing protein 1</fullName>
    </recommendedName>
</protein>
<keyword evidence="3" id="KW-0349">Heme</keyword>
<dbReference type="OrthoDB" id="260091at2759"/>
<comment type="function">
    <text evidence="9">Radial spoke stalk protein that binds heme under oxidizing conditions. Required for the coordinated beating of multiple cilia maybe by functioning in a redox signaling pathway.</text>
</comment>
<evidence type="ECO:0000256" key="8">
    <source>
        <dbReference type="ARBA" id="ARBA00040649"/>
    </source>
</evidence>
<keyword evidence="4" id="KW-0479">Metal-binding</keyword>
<dbReference type="PANTHER" id="PTHR21281">
    <property type="entry name" value="CYTOCHROME B5 DOMAIN-CONTAINING PROTEIN 1"/>
    <property type="match status" value="1"/>
</dbReference>
<dbReference type="PANTHER" id="PTHR21281:SF0">
    <property type="entry name" value="CYTOCHROME B5 DOMAIN-CONTAINING PROTEIN 1"/>
    <property type="match status" value="1"/>
</dbReference>
<keyword evidence="7" id="KW-0966">Cell projection</keyword>
<evidence type="ECO:0000256" key="4">
    <source>
        <dbReference type="ARBA" id="ARBA00022723"/>
    </source>
</evidence>
<evidence type="ECO:0000256" key="1">
    <source>
        <dbReference type="ARBA" id="ARBA00004430"/>
    </source>
</evidence>
<dbReference type="PROSITE" id="PS50255">
    <property type="entry name" value="CYTOCHROME_B5_2"/>
    <property type="match status" value="1"/>
</dbReference>
<keyword evidence="12" id="KW-1185">Reference proteome</keyword>
<dbReference type="EMBL" id="MPUH01002281">
    <property type="protein sequence ID" value="OMJ65268.1"/>
    <property type="molecule type" value="Genomic_DNA"/>
</dbReference>
<evidence type="ECO:0000313" key="12">
    <source>
        <dbReference type="Proteomes" id="UP000187209"/>
    </source>
</evidence>
<evidence type="ECO:0000313" key="11">
    <source>
        <dbReference type="EMBL" id="OMJ65268.1"/>
    </source>
</evidence>
<dbReference type="InterPro" id="IPR001199">
    <property type="entry name" value="Cyt_B5-like_heme/steroid-bd"/>
</dbReference>
<feature type="domain" description="Cytochrome b5 heme-binding" evidence="10">
    <location>
        <begin position="15"/>
        <end position="128"/>
    </location>
</feature>
<evidence type="ECO:0000256" key="2">
    <source>
        <dbReference type="ARBA" id="ARBA00022490"/>
    </source>
</evidence>
<dbReference type="GO" id="GO:0046872">
    <property type="term" value="F:metal ion binding"/>
    <property type="evidence" value="ECO:0007669"/>
    <property type="project" value="UniProtKB-KW"/>
</dbReference>
<dbReference type="Gene3D" id="3.10.120.10">
    <property type="entry name" value="Cytochrome b5-like heme/steroid binding domain"/>
    <property type="match status" value="1"/>
</dbReference>
<comment type="subcellular location">
    <subcellularLocation>
        <location evidence="1">Cytoplasm</location>
        <location evidence="1">Cytoskeleton</location>
        <location evidence="1">Cilium axoneme</location>
    </subcellularLocation>
</comment>
<evidence type="ECO:0000256" key="5">
    <source>
        <dbReference type="ARBA" id="ARBA00023004"/>
    </source>
</evidence>
<keyword evidence="5" id="KW-0408">Iron</keyword>
<evidence type="ECO:0000256" key="7">
    <source>
        <dbReference type="ARBA" id="ARBA00023273"/>
    </source>
</evidence>
<keyword evidence="2" id="KW-0963">Cytoplasm</keyword>
<evidence type="ECO:0000259" key="10">
    <source>
        <dbReference type="PROSITE" id="PS50255"/>
    </source>
</evidence>
<evidence type="ECO:0000256" key="6">
    <source>
        <dbReference type="ARBA" id="ARBA00023212"/>
    </source>
</evidence>
<accession>A0A1R2AL63</accession>
<evidence type="ECO:0000256" key="9">
    <source>
        <dbReference type="ARBA" id="ARBA00046139"/>
    </source>
</evidence>
<dbReference type="InterPro" id="IPR052320">
    <property type="entry name" value="Cytochrome_b5_domain"/>
</dbReference>
<sequence length="222" mass="25751">MSEIQKSQPKPFKKRRYYIPEEVEEHNKAVDCWVSFSNEVYNISSLIQANQGKPECQSLIKAAGADITHWFNSKTGDPRTFIDPETNLESVFCPWGPYLHINSSVPGSTAPGLPWWKDKEKYFIGRLTKKTRKIRIINTLTREEETITVASEETLNEILDRMLNLNTHAGSYTWKRLGRPLDMELTLDENGIPDESNEFLKFNLDDEFYIPAIHIYYNDDLT</sequence>
<dbReference type="InterPro" id="IPR036400">
    <property type="entry name" value="Cyt_B5-like_heme/steroid_sf"/>
</dbReference>
<evidence type="ECO:0000256" key="3">
    <source>
        <dbReference type="ARBA" id="ARBA00022617"/>
    </source>
</evidence>
<dbReference type="Proteomes" id="UP000187209">
    <property type="component" value="Unassembled WGS sequence"/>
</dbReference>
<dbReference type="SUPFAM" id="SSF55856">
    <property type="entry name" value="Cytochrome b5-like heme/steroid binding domain"/>
    <property type="match status" value="1"/>
</dbReference>
<gene>
    <name evidence="11" type="ORF">SteCoe_38657</name>
</gene>
<comment type="caution">
    <text evidence="11">The sequence shown here is derived from an EMBL/GenBank/DDBJ whole genome shotgun (WGS) entry which is preliminary data.</text>
</comment>
<dbReference type="Pfam" id="PF00173">
    <property type="entry name" value="Cyt-b5"/>
    <property type="match status" value="1"/>
</dbReference>
<reference evidence="11 12" key="1">
    <citation type="submission" date="2016-11" db="EMBL/GenBank/DDBJ databases">
        <title>The macronuclear genome of Stentor coeruleus: a giant cell with tiny introns.</title>
        <authorList>
            <person name="Slabodnick M."/>
            <person name="Ruby J.G."/>
            <person name="Reiff S.B."/>
            <person name="Swart E.C."/>
            <person name="Gosai S."/>
            <person name="Prabakaran S."/>
            <person name="Witkowska E."/>
            <person name="Larue G.E."/>
            <person name="Fisher S."/>
            <person name="Freeman R.M."/>
            <person name="Gunawardena J."/>
            <person name="Chu W."/>
            <person name="Stover N.A."/>
            <person name="Gregory B.D."/>
            <person name="Nowacki M."/>
            <person name="Derisi J."/>
            <person name="Roy S.W."/>
            <person name="Marshall W.F."/>
            <person name="Sood P."/>
        </authorList>
    </citation>
    <scope>NUCLEOTIDE SEQUENCE [LARGE SCALE GENOMIC DNA]</scope>
    <source>
        <strain evidence="11">WM001</strain>
    </source>
</reference>
<proteinExistence type="predicted"/>